<dbReference type="Proteomes" id="UP000198157">
    <property type="component" value="Unassembled WGS sequence"/>
</dbReference>
<comment type="caution">
    <text evidence="2">The sequence shown here is derived from an EMBL/GenBank/DDBJ whole genome shotgun (WGS) entry which is preliminary data.</text>
</comment>
<feature type="transmembrane region" description="Helical" evidence="1">
    <location>
        <begin position="44"/>
        <end position="64"/>
    </location>
</feature>
<keyword evidence="1" id="KW-0472">Membrane</keyword>
<reference evidence="2 3" key="1">
    <citation type="submission" date="2017-06" db="EMBL/GenBank/DDBJ databases">
        <authorList>
            <person name="Kim H.J."/>
            <person name="Triplett B.A."/>
        </authorList>
    </citation>
    <scope>NUCLEOTIDE SEQUENCE [LARGE SCALE GENOMIC DNA]</scope>
    <source>
        <strain evidence="2 3">13146</strain>
    </source>
</reference>
<feature type="transmembrane region" description="Helical" evidence="1">
    <location>
        <begin position="169"/>
        <end position="188"/>
    </location>
</feature>
<keyword evidence="1" id="KW-0812">Transmembrane</keyword>
<protein>
    <recommendedName>
        <fullName evidence="4">Transmembrane protein</fullName>
    </recommendedName>
</protein>
<organism evidence="2 3">
    <name type="scientific">Stenotrophomonas maltophilia</name>
    <name type="common">Pseudomonas maltophilia</name>
    <name type="synonym">Xanthomonas maltophilia</name>
    <dbReference type="NCBI Taxonomy" id="40324"/>
    <lineage>
        <taxon>Bacteria</taxon>
        <taxon>Pseudomonadati</taxon>
        <taxon>Pseudomonadota</taxon>
        <taxon>Gammaproteobacteria</taxon>
        <taxon>Lysobacterales</taxon>
        <taxon>Lysobacteraceae</taxon>
        <taxon>Stenotrophomonas</taxon>
        <taxon>Stenotrophomonas maltophilia group</taxon>
    </lineage>
</organism>
<evidence type="ECO:0000313" key="2">
    <source>
        <dbReference type="EMBL" id="OWQ55109.1"/>
    </source>
</evidence>
<feature type="transmembrane region" description="Helical" evidence="1">
    <location>
        <begin position="119"/>
        <end position="142"/>
    </location>
</feature>
<dbReference type="OrthoDB" id="9986124at2"/>
<keyword evidence="1" id="KW-1133">Transmembrane helix</keyword>
<evidence type="ECO:0008006" key="4">
    <source>
        <dbReference type="Google" id="ProtNLM"/>
    </source>
</evidence>
<dbReference type="EMBL" id="NIVS01000013">
    <property type="protein sequence ID" value="OWQ55109.1"/>
    <property type="molecule type" value="Genomic_DNA"/>
</dbReference>
<name>A0A246HP93_STEMA</name>
<proteinExistence type="predicted"/>
<evidence type="ECO:0000256" key="1">
    <source>
        <dbReference type="SAM" id="Phobius"/>
    </source>
</evidence>
<accession>A0A246HP93</accession>
<dbReference type="AlphaFoldDB" id="A0A246HP93"/>
<gene>
    <name evidence="2" type="ORF">CEE60_06050</name>
</gene>
<feature type="transmembrane region" description="Helical" evidence="1">
    <location>
        <begin position="200"/>
        <end position="225"/>
    </location>
</feature>
<sequence>MPIPERRSALGPVLLAVSWAGLLYAAIGAPGLTALTPAGRDPGALQLGMLGLSAVIAALSLAPARSWWAARQQRAPLSAAWAGRLSGLAAGVFVAGMLTCVVAGLILPRLRAGSGEATLSAAGLSVVIWSGLAAALVAPLGWRTLYRWFGRDGVSPGQSSTFRARPVQVALLFVLAASFALFFGRALLSATASGPGAIHLGTAALVLFAAGIAVVTFPPTLRWLLRRR</sequence>
<evidence type="ECO:0000313" key="3">
    <source>
        <dbReference type="Proteomes" id="UP000198157"/>
    </source>
</evidence>
<feature type="transmembrane region" description="Helical" evidence="1">
    <location>
        <begin position="85"/>
        <end position="107"/>
    </location>
</feature>